<gene>
    <name evidence="1" type="ORF">HUJ06_002143</name>
</gene>
<proteinExistence type="predicted"/>
<keyword evidence="2" id="KW-1185">Reference proteome</keyword>
<accession>A0A822ZH13</accession>
<dbReference type="AlphaFoldDB" id="A0A822ZH13"/>
<organism evidence="1 2">
    <name type="scientific">Nelumbo nucifera</name>
    <name type="common">Sacred lotus</name>
    <dbReference type="NCBI Taxonomy" id="4432"/>
    <lineage>
        <taxon>Eukaryota</taxon>
        <taxon>Viridiplantae</taxon>
        <taxon>Streptophyta</taxon>
        <taxon>Embryophyta</taxon>
        <taxon>Tracheophyta</taxon>
        <taxon>Spermatophyta</taxon>
        <taxon>Magnoliopsida</taxon>
        <taxon>Proteales</taxon>
        <taxon>Nelumbonaceae</taxon>
        <taxon>Nelumbo</taxon>
    </lineage>
</organism>
<sequence length="29" mass="3303">MRLINTLALARMTTKGFLLESNGITFRSF</sequence>
<evidence type="ECO:0000313" key="2">
    <source>
        <dbReference type="Proteomes" id="UP000607653"/>
    </source>
</evidence>
<reference evidence="1 2" key="1">
    <citation type="journal article" date="2020" name="Mol. Biol. Evol.">
        <title>Distinct Expression and Methylation Patterns for Genes with Different Fates following a Single Whole-Genome Duplication in Flowering Plants.</title>
        <authorList>
            <person name="Shi T."/>
            <person name="Rahmani R.S."/>
            <person name="Gugger P.F."/>
            <person name="Wang M."/>
            <person name="Li H."/>
            <person name="Zhang Y."/>
            <person name="Li Z."/>
            <person name="Wang Q."/>
            <person name="Van de Peer Y."/>
            <person name="Marchal K."/>
            <person name="Chen J."/>
        </authorList>
    </citation>
    <scope>NUCLEOTIDE SEQUENCE [LARGE SCALE GENOMIC DNA]</scope>
    <source>
        <tissue evidence="1">Leaf</tissue>
    </source>
</reference>
<protein>
    <submittedName>
        <fullName evidence="1">Uncharacterized protein</fullName>
    </submittedName>
</protein>
<name>A0A822ZH13_NELNU</name>
<dbReference type="EMBL" id="DUZY01000006">
    <property type="protein sequence ID" value="DAD43913.1"/>
    <property type="molecule type" value="Genomic_DNA"/>
</dbReference>
<comment type="caution">
    <text evidence="1">The sequence shown here is derived from an EMBL/GenBank/DDBJ whole genome shotgun (WGS) entry which is preliminary data.</text>
</comment>
<dbReference type="Proteomes" id="UP000607653">
    <property type="component" value="Unassembled WGS sequence"/>
</dbReference>
<evidence type="ECO:0000313" key="1">
    <source>
        <dbReference type="EMBL" id="DAD43913.1"/>
    </source>
</evidence>